<feature type="domain" description="PA14" evidence="16">
    <location>
        <begin position="327"/>
        <end position="484"/>
    </location>
</feature>
<evidence type="ECO:0000259" key="16">
    <source>
        <dbReference type="PROSITE" id="PS51820"/>
    </source>
</evidence>
<organism evidence="17 18">
    <name type="scientific">Cafeteria roenbergensis</name>
    <name type="common">Marine flagellate</name>
    <dbReference type="NCBI Taxonomy" id="33653"/>
    <lineage>
        <taxon>Eukaryota</taxon>
        <taxon>Sar</taxon>
        <taxon>Stramenopiles</taxon>
        <taxon>Bigyra</taxon>
        <taxon>Opalozoa</taxon>
        <taxon>Bicosoecida</taxon>
        <taxon>Cafeteriaceae</taxon>
        <taxon>Cafeteria</taxon>
    </lineage>
</organism>
<evidence type="ECO:0000313" key="18">
    <source>
        <dbReference type="Proteomes" id="UP000323011"/>
    </source>
</evidence>
<evidence type="ECO:0000256" key="1">
    <source>
        <dbReference type="ARBA" id="ARBA00004167"/>
    </source>
</evidence>
<dbReference type="OMA" id="RSFPQKM"/>
<feature type="compositionally biased region" description="Low complexity" evidence="12">
    <location>
        <begin position="4133"/>
        <end position="4146"/>
    </location>
</feature>
<evidence type="ECO:0000256" key="8">
    <source>
        <dbReference type="ARBA" id="ARBA00022989"/>
    </source>
</evidence>
<keyword evidence="8 13" id="KW-1133">Transmembrane helix</keyword>
<feature type="region of interest" description="Disordered" evidence="12">
    <location>
        <begin position="4228"/>
        <end position="4247"/>
    </location>
</feature>
<dbReference type="InterPro" id="IPR014756">
    <property type="entry name" value="Ig_E-set"/>
</dbReference>
<dbReference type="InterPro" id="IPR055401">
    <property type="entry name" value="CEMIP_beta-hel_dom"/>
</dbReference>
<name>A0A5A8CE34_CAFRO</name>
<feature type="domain" description="G8" evidence="15">
    <location>
        <begin position="2146"/>
        <end position="2285"/>
    </location>
</feature>
<feature type="region of interest" description="Disordered" evidence="12">
    <location>
        <begin position="4057"/>
        <end position="4078"/>
    </location>
</feature>
<dbReference type="InterPro" id="IPR002909">
    <property type="entry name" value="IPT_dom"/>
</dbReference>
<evidence type="ECO:0000256" key="6">
    <source>
        <dbReference type="ARBA" id="ARBA00022729"/>
    </source>
</evidence>
<proteinExistence type="predicted"/>
<dbReference type="EMBL" id="VLTN01000037">
    <property type="protein sequence ID" value="KAA0150071.1"/>
    <property type="molecule type" value="Genomic_DNA"/>
</dbReference>
<dbReference type="CDD" id="cd00603">
    <property type="entry name" value="IPT_PCSR"/>
    <property type="match status" value="6"/>
</dbReference>
<keyword evidence="6 14" id="KW-0732">Signal</keyword>
<keyword evidence="9 13" id="KW-0472">Membrane</keyword>
<dbReference type="SUPFAM" id="SSF81296">
    <property type="entry name" value="E set domains"/>
    <property type="match status" value="6"/>
</dbReference>
<keyword evidence="7" id="KW-0677">Repeat</keyword>
<evidence type="ECO:0000256" key="3">
    <source>
        <dbReference type="ARBA" id="ARBA00004316"/>
    </source>
</evidence>
<evidence type="ECO:0000256" key="7">
    <source>
        <dbReference type="ARBA" id="ARBA00022737"/>
    </source>
</evidence>
<feature type="signal peptide" evidence="14">
    <location>
        <begin position="1"/>
        <end position="18"/>
    </location>
</feature>
<keyword evidence="5 13" id="KW-0812">Transmembrane</keyword>
<dbReference type="Gene3D" id="2.160.20.10">
    <property type="entry name" value="Single-stranded right-handed beta-helix, Pectin lyase-like"/>
    <property type="match status" value="1"/>
</dbReference>
<dbReference type="SMART" id="SM01225">
    <property type="entry name" value="G8"/>
    <property type="match status" value="2"/>
</dbReference>
<dbReference type="InterPro" id="IPR019316">
    <property type="entry name" value="G8_domain"/>
</dbReference>
<dbReference type="GO" id="GO:0042995">
    <property type="term" value="C:cell projection"/>
    <property type="evidence" value="ECO:0007669"/>
    <property type="project" value="UniProtKB-SubCell"/>
</dbReference>
<evidence type="ECO:0000256" key="12">
    <source>
        <dbReference type="SAM" id="MobiDB-lite"/>
    </source>
</evidence>
<dbReference type="Gene3D" id="2.60.120.260">
    <property type="entry name" value="Galactose-binding domain-like"/>
    <property type="match status" value="1"/>
</dbReference>
<dbReference type="Proteomes" id="UP000323011">
    <property type="component" value="Unassembled WGS sequence"/>
</dbReference>
<dbReference type="PANTHER" id="PTHR46769:SF2">
    <property type="entry name" value="FIBROCYSTIN-L ISOFORM 2 PRECURSOR-RELATED"/>
    <property type="match status" value="1"/>
</dbReference>
<feature type="compositionally biased region" description="Acidic residues" evidence="12">
    <location>
        <begin position="4062"/>
        <end position="4075"/>
    </location>
</feature>
<keyword evidence="18" id="KW-1185">Reference proteome</keyword>
<dbReference type="Pfam" id="PF24606">
    <property type="entry name" value="CEMIP_beta-hel"/>
    <property type="match status" value="1"/>
</dbReference>
<dbReference type="InterPro" id="IPR011050">
    <property type="entry name" value="Pectin_lyase_fold/virulence"/>
</dbReference>
<evidence type="ECO:0000256" key="11">
    <source>
        <dbReference type="ARBA" id="ARBA00023273"/>
    </source>
</evidence>
<dbReference type="Gene3D" id="2.60.40.10">
    <property type="entry name" value="Immunoglobulins"/>
    <property type="match status" value="7"/>
</dbReference>
<evidence type="ECO:0000256" key="4">
    <source>
        <dbReference type="ARBA" id="ARBA00022475"/>
    </source>
</evidence>
<feature type="transmembrane region" description="Helical" evidence="13">
    <location>
        <begin position="4096"/>
        <end position="4119"/>
    </location>
</feature>
<sequence>MVGFLLFAVVVAAMGAAALRVEPEFHPIYLQGSENGGTLLRIRGSGFFREGREGVTTVFIGSEICNMISYYSSDTEIWCYTPPMVPGGSYARIVISVTGVDRGELLDTGRSFQYRSDRTPRLDVSPRGGRPGQSLYFRGFLTRNSATNSVQDFDIRMGGARCDVSEEENVDYAPNDVSTSNTLYYRLRCTSPGQLEPGRYNMTFKTDDAYYGFGLATITAPEVQHDMRTGERFDFATSGHISSLSSHVGGTRGGAMVTLRGEGFSNRLDAADHTTVTLAGVPCEVVSADRTSIRCRAGPLPDSGAFPPLPPHNVTAAAAPSSRVFAVGGRGFEYALFSRGSGTPWNPATNPNYPDNPFRHFINVDGIRSDEVNFANNYHSEAMGWFIPPITANYTFIATGDDYHWLELAPAGSNREDDLAQVAGCNGHEGDLSDCSNIADSKRQLQAGEPVLFRMRHIEGSGNDYFDTLLRIHFEDLPAYEAALGKPATAEQVAVRDALVDAHGWQEEQLLSIEATYRREVQQVRMYNVESGEFTLTATVGSKSETSARLSWSASQYQVRDAIESVYNSLGVTYWWQVNCDRNEIREDVFEPTLNRTVENMLLGYTHDCTMSAPQDSDWPLLKPRSASLRTKTTQRTLVVEAKRTVTRSPPLEGTIRLRLGAPVNASVEFARRVAAGETNLTLQEVAAAESALWSRSISVQASDSDITNALSDVGVTATVASWNYPQDGRTWRIRIAKPLGDVPEIHVDTTRVSGWLTTDPATGRHGWSNAERLKGARDMLVSTIPADWTRAAVPVPFDSQSIEAANAAVMANRTALGSRSLTGSVVVTQLGMGFSCDHFAKDADAWPTPAFACDFTYSEAATPMITSIHVTRQGGTGNASAEAVSAGDVITATGTGFLSFDPRSPRLFPNGTDIDQEWFTALTLGNRTDSCNVTGATETSVTCTVAHAPAGTYPINVLVGKGRGLALHAAGLGAAGATVTYALRADEVARSPGSMAGGQRLTVRGTGFADSPAGVSVTVGGKACSVLQSSPSQVVCSSPSFAGEAENLALPVLVTVSPSSGAAQTVSAGTAGVAENATATVTSVSPRWFSEAFSGEVRLATTGATIPRDTADLAALDAALEIRFGGRPCYLRRVDSSGVITCQLPRASANAERAASSGVAVPRTPSQQASEPALAPALRVVGFGLARTSAAAALDTSLHMASVAPAAISLLGGAVLTVSGAGFVGPDGSRGDEVFRINGTVTGGPHGNQTGLVTADCAVLSASNDTLTCRVGRPVFPGWFLAERSSLPLTSVRVEASINGVPVPAACGQAGACTLQLDPSKTPQVNSAVFSPAANTLTFLGAGFGASAASDLRVAVGGKPCPVTSATSTSAVCTVPDDREGVVDIDVTVVGLGRANHSTLTGEALQHRHELRLEEADLKRVSRAGGARLTLRGYGFDPSDLSKMSVLIIAAGSFQAKVLAATYRSLEIETPAISMSSASTTANVIMSLAAKDDPNAPVVLSRRSRVLSAAARANRGRLLAGHVESSAHPLHGADLHQELLATPAHHATDEDASLHLEGAPVLRLDGMQVSTALGERATAMRSQVDSLLAASRLRSLEYGHRADAGAASRVPSRRALAMAEEWTPENPNAIRPVPADAPSGRKLAAAQPATSQLAAAFVYDGSREYTPDISSVSPSSGARGTVVTITGEGLLPRANFSVQLSNVSIGAAPCAVLNATGGNWTSTSITCTVGAAYGGAHAVSVHVHGKGFASATSAPSKQVTFTAASSVSSVSAPASFSFRGGGIVAVTGSGFPTLPLGYDATAAGAKAVMPSLKLCGQPCTVVSSSYDRMECAASNITTRASVAGLWHASPSPLSGVSSFGAESRDNVANALDGDPSTRFDPSSRKCVVGIDMGPDERAVVTRVRYFPVFRETSTFQGAVFEGAYDSDGPWETITEVQSRVNEGWNWKEIIRTPGVSDTAPDGLPPQAVATAPAYRYVRVVTQPSWVRYCAMEVEFLGFKVSAEADGSGGACSADFRLAPGTGSVAASAPVRLDTAGFLANYSVEATPRVLSVSPNNGSALGNTAVRITGEGFGSAAGSPNKVSVKLNGVPCVVQSVDASGLTCLTGRRDKIRPVDVDVVVAGVGRAAVNTSLVYFRYLDRWSELTTWLNQQPPVDGDTVIVPYGQAVLMDVSPPRLFLVLVEGEMIFDRRDLTFNASYVWINGGRLEIGTEAEPFLQKATITMHGDRWKDVELPNIGAKVLAVSDRNMGQSRRTKDGFVIIPSEMGHLDIHGAPRIRSWCRIAADASPGSRDLYTSENVDWAVGDKLVITTSSTNYQHAEELEVAEVVGPRHLRMKEPFQRLHRAQVIDGSPYGHSDVDMRAAVGLLSRNVIIQGDEGSRAQYFGVHTMAANGGIYRIENAELRNCGQGFILGRYCTHHHMSGSIAARSYVSSNSIHHSNQRISTIHGTQYYTVKHNVGYHVHGHSIFVEDGAERWNRIEENLILWTMKCHSCLKSDTKPANFWMAGPSQYHRHNYAGGSASEGFWYELPGTPHGPSATPTICPVHDHVGEFFNNTATAAGLHGLRLYPTVLPFKDPCDEASGPLPQYYVNFTSFRNGGHGIFGKENGDLHHINPKLVQNSDADLFWTKLKHVEYNENPHVVNLLAIADPDKTYTGNKVGLFGPQNEYFYVKGATFVNYGKSGAIASCAKCDSHTDMRQGGFTVRFEGLRFVNSPRRVKWTAPYKQIFWDRDGSLTDTATGGWVTPFFAFNQHSPACRAVGSRQNGGDGLKFDGGIVCDDTVVVRRMQMDRFQPNELQHQDLAVHAEGVGTQDVAYREKEIGGWVWPVVAGRTYSIFHRSLIDWRSYAMRYSEPAYVGSHAALHNGTVLDYVTLHQNWTDYRDHIEVHYPERPAADTYATERLPIERGYFRGTAGDAGPAPPVLMEPNLPGSGIIQGSIRSPSGALDQIGTGLSNRSTADHWYVLNDNNATETGRYNKHTVFVYAAQCPRVGERKGTTCEASSGPDYGAAVEPWSKASSWDDGVVPAADADVLIPPHRHILLDGDRDVGNLVVHGQLTFAVDKDLTLRANNIEVRGRMRVGTEQTPYLRSARIILRGTRTSPSAPIIHDKLWLGNKVLAVVGRLEMVGKPVSVPWTRLAATAEKGATTITLKEQVDWRAGDVITLTPTEYGPDQEETAVIKSVSGSQLVVTLETALKYRHFSGDVDVDGTRKQRLACAVGMLSRNIVVEGEMADDADTYGAHIYVAEVPNPQPLATWVAEGKAADDWTPLSHVGSTVLANVEFRNNGQGGMEAERGGLYFEYGLVSNALGNPVNEVRGCAFANSHNYGIFARGTRSLRLLGNVLHRPARSGVDIDSRCTNATLRNNLVVGVRRSVDAATSWAVPRAGFSLNAVPAELSGNVVGGSHDSGFTVRMPWCTTPGVPITSSPFSNNEAHGTIIGAFLLSDVSGQSRQDRCRQWNGFVAWKAAHIGIVTVDQSANLILNDVHVFDSHIGVSLNFLRMGTTASFAHVMNSVIAGSTDASTCDASVTCRAVGESDVVPVGCNSVLGAKFRRAGIMSSQYTNRGKTCEHDFLPFCYPSNKPERMCSMPWEKRYGLPGTRHGELHVQNTVFTNFDGDDDCGSKSRAVVANPTQVDFAPPMYFKGVTWHNVPEQARFHFDKTSATDSECKLGCDGLSFVVVHDVDGTTTGKAGGSVISNNPELAAPSPYCVGNANWPGFRCPPVTGGAADPYTLRNFVFESTEGADRGHRRLGPLKVERAIPGSDRTRNVTSIGPIDDGCAMRFHFAQFNYAAQPGREHSIRFAATMSSTMRMHYFSSDPDEAVLASLFVQRPNVIDLFVDGRAVAMNANARVPTLSSPDGEFIFDPQGRRLKFVMRGNAAKPRRVYDIRRRPAVQLNMTLAVSAEDFVADQLVRNLAVLLSIPASRIKVVDVQAGSVAVTTAILDEQEPSTDAAQTIEQVKRLATVAKQVIQVAQQPTFSSSIGFAVQAMDMDISRPSLVEAPQDGGNSNDTNFNATALAASGASPEDIADIAPPSSNLDGSFEAELKDFLQQEGLPDNSDIDNGQDGDDDDSGPFVVIAPPKAPPANEGMSTAMVIGIAVGSVAAVAVVGLAFFLVRRSQNRAKRGAAVSTGAAAPAKPGPGAEVDVRGKNPAWTAGKRGMPTQKMPSLRGSGMLAQRDSMNDDGVPLDDTTGTTGLRSATQLKGTLIERARMGKPSARVGTAVRVAPPAGRMQFDPQPAKPTT</sequence>
<dbReference type="SMART" id="SM00429">
    <property type="entry name" value="IPT"/>
    <property type="match status" value="6"/>
</dbReference>
<evidence type="ECO:0000256" key="13">
    <source>
        <dbReference type="SAM" id="Phobius"/>
    </source>
</evidence>
<evidence type="ECO:0000259" key="15">
    <source>
        <dbReference type="PROSITE" id="PS51484"/>
    </source>
</evidence>
<evidence type="ECO:0000256" key="2">
    <source>
        <dbReference type="ARBA" id="ARBA00004236"/>
    </source>
</evidence>
<evidence type="ECO:0008006" key="19">
    <source>
        <dbReference type="Google" id="ProtNLM"/>
    </source>
</evidence>
<keyword evidence="10" id="KW-0325">Glycoprotein</keyword>
<evidence type="ECO:0000313" key="17">
    <source>
        <dbReference type="EMBL" id="KAA0150071.1"/>
    </source>
</evidence>
<dbReference type="InterPro" id="IPR013783">
    <property type="entry name" value="Ig-like_fold"/>
</dbReference>
<dbReference type="InterPro" id="IPR052387">
    <property type="entry name" value="Fibrocystin"/>
</dbReference>
<comment type="caution">
    <text evidence="17">The sequence shown here is derived from an EMBL/GenBank/DDBJ whole genome shotgun (WGS) entry which is preliminary data.</text>
</comment>
<feature type="domain" description="G8" evidence="15">
    <location>
        <begin position="3019"/>
        <end position="3141"/>
    </location>
</feature>
<dbReference type="SMART" id="SM00710">
    <property type="entry name" value="PbH1"/>
    <property type="match status" value="8"/>
</dbReference>
<dbReference type="GO" id="GO:0005886">
    <property type="term" value="C:plasma membrane"/>
    <property type="evidence" value="ECO:0007669"/>
    <property type="project" value="UniProtKB-SubCell"/>
</dbReference>
<comment type="subcellular location">
    <subcellularLocation>
        <location evidence="2">Cell membrane</location>
    </subcellularLocation>
    <subcellularLocation>
        <location evidence="3">Cell projection</location>
    </subcellularLocation>
    <subcellularLocation>
        <location evidence="1">Membrane</location>
        <topology evidence="1">Single-pass membrane protein</topology>
    </subcellularLocation>
</comment>
<dbReference type="SUPFAM" id="SSF51126">
    <property type="entry name" value="Pectin lyase-like"/>
    <property type="match status" value="2"/>
</dbReference>
<feature type="chain" id="PRO_5023018061" description="PA14 domain-containing protein" evidence="14">
    <location>
        <begin position="19"/>
        <end position="4247"/>
    </location>
</feature>
<evidence type="ECO:0000256" key="14">
    <source>
        <dbReference type="SAM" id="SignalP"/>
    </source>
</evidence>
<dbReference type="PROSITE" id="PS51820">
    <property type="entry name" value="PA14"/>
    <property type="match status" value="1"/>
</dbReference>
<dbReference type="PROSITE" id="PS51484">
    <property type="entry name" value="G8"/>
    <property type="match status" value="2"/>
</dbReference>
<protein>
    <recommendedName>
        <fullName evidence="19">PA14 domain-containing protein</fullName>
    </recommendedName>
</protein>
<dbReference type="Pfam" id="PF10162">
    <property type="entry name" value="G8"/>
    <property type="match status" value="2"/>
</dbReference>
<evidence type="ECO:0000256" key="5">
    <source>
        <dbReference type="ARBA" id="ARBA00022692"/>
    </source>
</evidence>
<gene>
    <name evidence="17" type="ORF">FNF29_05511</name>
</gene>
<keyword evidence="11" id="KW-0966">Cell projection</keyword>
<dbReference type="PANTHER" id="PTHR46769">
    <property type="entry name" value="POLYCYSTIC KIDNEY AND HEPATIC DISEASE 1 (AUTOSOMAL RECESSIVE)-LIKE 1"/>
    <property type="match status" value="1"/>
</dbReference>
<dbReference type="InterPro" id="IPR012334">
    <property type="entry name" value="Pectin_lyas_fold"/>
</dbReference>
<evidence type="ECO:0000256" key="9">
    <source>
        <dbReference type="ARBA" id="ARBA00023136"/>
    </source>
</evidence>
<dbReference type="Pfam" id="PF01833">
    <property type="entry name" value="TIG"/>
    <property type="match status" value="7"/>
</dbReference>
<keyword evidence="4" id="KW-1003">Cell membrane</keyword>
<reference evidence="17 18" key="1">
    <citation type="submission" date="2019-07" db="EMBL/GenBank/DDBJ databases">
        <title>Genomes of Cafeteria roenbergensis.</title>
        <authorList>
            <person name="Fischer M.G."/>
            <person name="Hackl T."/>
            <person name="Roman M."/>
        </authorList>
    </citation>
    <scope>NUCLEOTIDE SEQUENCE [LARGE SCALE GENOMIC DNA]</scope>
    <source>
        <strain evidence="17 18">BVI</strain>
    </source>
</reference>
<dbReference type="InterPro" id="IPR006626">
    <property type="entry name" value="PbH1"/>
</dbReference>
<accession>A0A5A8CE34</accession>
<feature type="region of interest" description="Disordered" evidence="12">
    <location>
        <begin position="4133"/>
        <end position="4172"/>
    </location>
</feature>
<evidence type="ECO:0000256" key="10">
    <source>
        <dbReference type="ARBA" id="ARBA00023180"/>
    </source>
</evidence>
<dbReference type="InterPro" id="IPR037524">
    <property type="entry name" value="PA14/GLEYA"/>
</dbReference>